<dbReference type="OrthoDB" id="5724405at2"/>
<sequence length="584" mass="64687">MTTTSGLNIPEKQLSRLSQVGHGRGEMQAWVNNLPIMNTAETGKKLYQTLGELATLHIDDDDRYELVEILEPAVTNLIRALSHGLQNQPVKLPHAARRAAVLSQALHLQLALDYKVVAVGTLQRLEGGKVGFMNLGKRSAQQLAANAVQRCLGECIRLIRHAALLYFPLPDGVWLDIHSLFRLAWTHDLIDVPVKDRHSVHLAETSIRHTYLRAVMLGASQTNKLRPSELDILYAESESWATLLKLETSPAQALLVCDADDLAPGFRHRAAPKPGSWFIRSEALVQHFQANPGAIPASLQDHLLGLWRRGRERMFERRPCEKPVLICLGLSAAHYFLAGQREFRVVVKGNEEKKTAAQPAFLFGLEEETVEEQPDAWQISYATVTTIDQDADRDKEEQAEVAPAVTYVPYHVEAFNVSPGGYGIRWPGNPPASLRPGEIIAISEERGKGWNVGLLHWVRMTTEYQVEAGLELLSAQAKPCGICRIRNLREDSDYLRGFLIPEMKSLDQPATLVTSGTTFAVGSDVKISLAGQTVLAQLTKLVLSTASISQYEFAVLNTSAPVRAPDHDATLESNIDAMWEQLKP</sequence>
<dbReference type="EMBL" id="SHKX01000010">
    <property type="protein sequence ID" value="RZU48060.1"/>
    <property type="molecule type" value="Genomic_DNA"/>
</dbReference>
<comment type="caution">
    <text evidence="1">The sequence shown here is derived from an EMBL/GenBank/DDBJ whole genome shotgun (WGS) entry which is preliminary data.</text>
</comment>
<gene>
    <name evidence="1" type="ORF">EV700_1032</name>
</gene>
<keyword evidence="2" id="KW-1185">Reference proteome</keyword>
<dbReference type="RefSeq" id="WP_130411347.1">
    <property type="nucleotide sequence ID" value="NZ_SHKX01000010.1"/>
</dbReference>
<dbReference type="AlphaFoldDB" id="A0A4Q7ZBS8"/>
<reference evidence="1 2" key="1">
    <citation type="submission" date="2019-02" db="EMBL/GenBank/DDBJ databases">
        <title>Genomic Encyclopedia of Type Strains, Phase IV (KMG-IV): sequencing the most valuable type-strain genomes for metagenomic binning, comparative biology and taxonomic classification.</title>
        <authorList>
            <person name="Goeker M."/>
        </authorList>
    </citation>
    <scope>NUCLEOTIDE SEQUENCE [LARGE SCALE GENOMIC DNA]</scope>
    <source>
        <strain evidence="1 2">DSM 105135</strain>
    </source>
</reference>
<name>A0A4Q7ZBS8_9GAMM</name>
<protein>
    <recommendedName>
        <fullName evidence="3">GTPase</fullName>
    </recommendedName>
</protein>
<evidence type="ECO:0008006" key="3">
    <source>
        <dbReference type="Google" id="ProtNLM"/>
    </source>
</evidence>
<accession>A0A4Q7ZBS8</accession>
<evidence type="ECO:0000313" key="2">
    <source>
        <dbReference type="Proteomes" id="UP000292423"/>
    </source>
</evidence>
<evidence type="ECO:0000313" key="1">
    <source>
        <dbReference type="EMBL" id="RZU48060.1"/>
    </source>
</evidence>
<proteinExistence type="predicted"/>
<organism evidence="1 2">
    <name type="scientific">Fluviicoccus keumensis</name>
    <dbReference type="NCBI Taxonomy" id="1435465"/>
    <lineage>
        <taxon>Bacteria</taxon>
        <taxon>Pseudomonadati</taxon>
        <taxon>Pseudomonadota</taxon>
        <taxon>Gammaproteobacteria</taxon>
        <taxon>Moraxellales</taxon>
        <taxon>Moraxellaceae</taxon>
        <taxon>Fluviicoccus</taxon>
    </lineage>
</organism>
<dbReference type="Proteomes" id="UP000292423">
    <property type="component" value="Unassembled WGS sequence"/>
</dbReference>